<gene>
    <name evidence="2" type="ORF">Sradi_5733700</name>
</gene>
<dbReference type="AlphaFoldDB" id="A0AAW2L427"/>
<sequence length="192" mass="21025">MDLIYSQAFTLRGESLSLVPGGSGRSQGRSFCEEIGGEGGSFARGGGRPKVAKKEAVARCQKAEKEVKRLQREAKALQEEHAKELRAQADQVCKEFPETEEGKNLLEACWASHFAEHKKSDAYQKEVTLVAGPFLCFAFEACRQQFLAHGYPLAGEDTSFLNCEAVLHTVPDPFAQSITAVESPPQESGKFL</sequence>
<feature type="coiled-coil region" evidence="1">
    <location>
        <begin position="53"/>
        <end position="87"/>
    </location>
</feature>
<comment type="caution">
    <text evidence="2">The sequence shown here is derived from an EMBL/GenBank/DDBJ whole genome shotgun (WGS) entry which is preliminary data.</text>
</comment>
<protein>
    <submittedName>
        <fullName evidence="2">Uncharacterized protein</fullName>
    </submittedName>
</protein>
<name>A0AAW2L427_SESRA</name>
<reference evidence="2" key="1">
    <citation type="submission" date="2020-06" db="EMBL/GenBank/DDBJ databases">
        <authorList>
            <person name="Li T."/>
            <person name="Hu X."/>
            <person name="Zhang T."/>
            <person name="Song X."/>
            <person name="Zhang H."/>
            <person name="Dai N."/>
            <person name="Sheng W."/>
            <person name="Hou X."/>
            <person name="Wei L."/>
        </authorList>
    </citation>
    <scope>NUCLEOTIDE SEQUENCE</scope>
    <source>
        <strain evidence="2">G02</strain>
        <tissue evidence="2">Leaf</tissue>
    </source>
</reference>
<accession>A0AAW2L427</accession>
<proteinExistence type="predicted"/>
<organism evidence="2">
    <name type="scientific">Sesamum radiatum</name>
    <name type="common">Black benniseed</name>
    <dbReference type="NCBI Taxonomy" id="300843"/>
    <lineage>
        <taxon>Eukaryota</taxon>
        <taxon>Viridiplantae</taxon>
        <taxon>Streptophyta</taxon>
        <taxon>Embryophyta</taxon>
        <taxon>Tracheophyta</taxon>
        <taxon>Spermatophyta</taxon>
        <taxon>Magnoliopsida</taxon>
        <taxon>eudicotyledons</taxon>
        <taxon>Gunneridae</taxon>
        <taxon>Pentapetalae</taxon>
        <taxon>asterids</taxon>
        <taxon>lamiids</taxon>
        <taxon>Lamiales</taxon>
        <taxon>Pedaliaceae</taxon>
        <taxon>Sesamum</taxon>
    </lineage>
</organism>
<reference evidence="2" key="2">
    <citation type="journal article" date="2024" name="Plant">
        <title>Genomic evolution and insights into agronomic trait innovations of Sesamum species.</title>
        <authorList>
            <person name="Miao H."/>
            <person name="Wang L."/>
            <person name="Qu L."/>
            <person name="Liu H."/>
            <person name="Sun Y."/>
            <person name="Le M."/>
            <person name="Wang Q."/>
            <person name="Wei S."/>
            <person name="Zheng Y."/>
            <person name="Lin W."/>
            <person name="Duan Y."/>
            <person name="Cao H."/>
            <person name="Xiong S."/>
            <person name="Wang X."/>
            <person name="Wei L."/>
            <person name="Li C."/>
            <person name="Ma Q."/>
            <person name="Ju M."/>
            <person name="Zhao R."/>
            <person name="Li G."/>
            <person name="Mu C."/>
            <person name="Tian Q."/>
            <person name="Mei H."/>
            <person name="Zhang T."/>
            <person name="Gao T."/>
            <person name="Zhang H."/>
        </authorList>
    </citation>
    <scope>NUCLEOTIDE SEQUENCE</scope>
    <source>
        <strain evidence="2">G02</strain>
    </source>
</reference>
<dbReference type="EMBL" id="JACGWJ010000026">
    <property type="protein sequence ID" value="KAL0313344.1"/>
    <property type="molecule type" value="Genomic_DNA"/>
</dbReference>
<keyword evidence="1" id="KW-0175">Coiled coil</keyword>
<evidence type="ECO:0000313" key="2">
    <source>
        <dbReference type="EMBL" id="KAL0313344.1"/>
    </source>
</evidence>
<evidence type="ECO:0000256" key="1">
    <source>
        <dbReference type="SAM" id="Coils"/>
    </source>
</evidence>